<reference evidence="2" key="1">
    <citation type="submission" date="2019-11" db="EMBL/GenBank/DDBJ databases">
        <title>Leishmania tarentolae CDS.</title>
        <authorList>
            <person name="Goto Y."/>
            <person name="Yamagishi J."/>
        </authorList>
    </citation>
    <scope>NUCLEOTIDE SEQUENCE [LARGE SCALE GENOMIC DNA]</scope>
    <source>
        <strain evidence="2">Parrot Tar II</strain>
    </source>
</reference>
<keyword evidence="3" id="KW-1185">Reference proteome</keyword>
<dbReference type="PANTHER" id="PTHR33297">
    <property type="entry name" value="AMASTIN-LIKE SURFACE PROTEIN-LIKE PROTEIN-RELATED"/>
    <property type="match status" value="1"/>
</dbReference>
<feature type="transmembrane region" description="Helical" evidence="1">
    <location>
        <begin position="145"/>
        <end position="172"/>
    </location>
</feature>
<evidence type="ECO:0000256" key="1">
    <source>
        <dbReference type="SAM" id="Phobius"/>
    </source>
</evidence>
<dbReference type="Pfam" id="PF07344">
    <property type="entry name" value="Amastin"/>
    <property type="match status" value="1"/>
</dbReference>
<feature type="transmembrane region" description="Helical" evidence="1">
    <location>
        <begin position="108"/>
        <end position="133"/>
    </location>
</feature>
<gene>
    <name evidence="2" type="ORF">LtaPh_3411100</name>
</gene>
<evidence type="ECO:0000313" key="3">
    <source>
        <dbReference type="Proteomes" id="UP000419144"/>
    </source>
</evidence>
<dbReference type="PANTHER" id="PTHR33297:SF4">
    <property type="entry name" value="AMASTIN"/>
    <property type="match status" value="1"/>
</dbReference>
<feature type="transmembrane region" description="Helical" evidence="1">
    <location>
        <begin position="80"/>
        <end position="101"/>
    </location>
</feature>
<accession>A0A640KSE7</accession>
<dbReference type="Proteomes" id="UP000419144">
    <property type="component" value="Unassembled WGS sequence"/>
</dbReference>
<dbReference type="EMBL" id="BLBS01000054">
    <property type="protein sequence ID" value="GET92191.1"/>
    <property type="molecule type" value="Genomic_DNA"/>
</dbReference>
<keyword evidence="1" id="KW-1133">Transmembrane helix</keyword>
<organism evidence="2 3">
    <name type="scientific">Leishmania tarentolae</name>
    <name type="common">Sauroleishmania tarentolae</name>
    <dbReference type="NCBI Taxonomy" id="5689"/>
    <lineage>
        <taxon>Eukaryota</taxon>
        <taxon>Discoba</taxon>
        <taxon>Euglenozoa</taxon>
        <taxon>Kinetoplastea</taxon>
        <taxon>Metakinetoplastina</taxon>
        <taxon>Trypanosomatida</taxon>
        <taxon>Trypanosomatidae</taxon>
        <taxon>Leishmaniinae</taxon>
        <taxon>Leishmania</taxon>
        <taxon>lizard Leishmania</taxon>
    </lineage>
</organism>
<dbReference type="InterPro" id="IPR009944">
    <property type="entry name" value="Amastin"/>
</dbReference>
<comment type="caution">
    <text evidence="2">The sequence shown here is derived from an EMBL/GenBank/DDBJ whole genome shotgun (WGS) entry which is preliminary data.</text>
</comment>
<dbReference type="AlphaFoldDB" id="A0A640KSE7"/>
<feature type="transmembrane region" description="Helical" evidence="1">
    <location>
        <begin position="7"/>
        <end position="31"/>
    </location>
</feature>
<dbReference type="VEuPathDB" id="TriTrypDB:LtaPh_3411100"/>
<keyword evidence="1" id="KW-0812">Transmembrane</keyword>
<sequence length="197" mass="21683">MECNMGMVIYATIQLIVFFLVLVATPMGMFFKETEGIPFKGCITLWGLKPSCGSIIYNDSSDVMWMNCTGRRDRFRTAQAFAVISIVVCGAAFVLGLITLWCCSCLRWVCLTLSILGIATLCVVWACMVVTYHQDEGQVCPALKVSFGFSAGLVLLLVAWCLHVINIIFLLIPCRGSIAFYGSKDDFPSTPGEEDTK</sequence>
<dbReference type="OrthoDB" id="267567at2759"/>
<protein>
    <submittedName>
        <fullName evidence="2">Unspecified product</fullName>
    </submittedName>
</protein>
<name>A0A640KSE7_LEITA</name>
<proteinExistence type="predicted"/>
<keyword evidence="1" id="KW-0472">Membrane</keyword>
<evidence type="ECO:0000313" key="2">
    <source>
        <dbReference type="EMBL" id="GET92191.1"/>
    </source>
</evidence>